<dbReference type="GO" id="GO:0006627">
    <property type="term" value="P:protein processing involved in protein targeting to mitochondrion"/>
    <property type="evidence" value="ECO:0007669"/>
    <property type="project" value="InterPro"/>
</dbReference>
<evidence type="ECO:0000256" key="6">
    <source>
        <dbReference type="ARBA" id="ARBA00022792"/>
    </source>
</evidence>
<keyword evidence="10" id="KW-0472">Membrane</keyword>
<dbReference type="Proteomes" id="UP000729402">
    <property type="component" value="Unassembled WGS sequence"/>
</dbReference>
<evidence type="ECO:0000256" key="8">
    <source>
        <dbReference type="ARBA" id="ARBA00022989"/>
    </source>
</evidence>
<dbReference type="EMBL" id="JAAALK010000285">
    <property type="protein sequence ID" value="KAG8064107.1"/>
    <property type="molecule type" value="Genomic_DNA"/>
</dbReference>
<dbReference type="GO" id="GO:0006465">
    <property type="term" value="P:signal peptide processing"/>
    <property type="evidence" value="ECO:0007669"/>
    <property type="project" value="InterPro"/>
</dbReference>
<dbReference type="GO" id="GO:0042720">
    <property type="term" value="C:mitochondrial inner membrane peptidase complex"/>
    <property type="evidence" value="ECO:0007669"/>
    <property type="project" value="InterPro"/>
</dbReference>
<dbReference type="GO" id="GO:0004252">
    <property type="term" value="F:serine-type endopeptidase activity"/>
    <property type="evidence" value="ECO:0007669"/>
    <property type="project" value="InterPro"/>
</dbReference>
<dbReference type="PANTHER" id="PTHR46041">
    <property type="entry name" value="MITOCHONDRIAL INNER MEMBRANE PROTEASE SUBUNIT 2"/>
    <property type="match status" value="1"/>
</dbReference>
<feature type="domain" description="Peptidase S26" evidence="11">
    <location>
        <begin position="14"/>
        <end position="97"/>
    </location>
</feature>
<reference evidence="12" key="2">
    <citation type="submission" date="2021-02" db="EMBL/GenBank/DDBJ databases">
        <authorList>
            <person name="Kimball J.A."/>
            <person name="Haas M.W."/>
            <person name="Macchietto M."/>
            <person name="Kono T."/>
            <person name="Duquette J."/>
            <person name="Shao M."/>
        </authorList>
    </citation>
    <scope>NUCLEOTIDE SEQUENCE</scope>
    <source>
        <tissue evidence="12">Fresh leaf tissue</tissue>
    </source>
</reference>
<sequence length="167" mass="18758">MAGRPSAPVWSSLRSCLSGALVGFTVTDRYASIITVRGASMIPTPGVKPGDCALVERLCLDRYDFSRGDVVVFRSPRDHENLVVQRLIALPGDWIQVPELQEIRQIPEGHCWVEGEHSASISWDSRSFGSIPLGLMYGRVTHIVWPPNRIGRVERKMPEGRTMQQWF</sequence>
<reference evidence="12" key="1">
    <citation type="journal article" date="2021" name="bioRxiv">
        <title>Whole Genome Assembly and Annotation of Northern Wild Rice, Zizania palustris L., Supports a Whole Genome Duplication in the Zizania Genus.</title>
        <authorList>
            <person name="Haas M."/>
            <person name="Kono T."/>
            <person name="Macchietto M."/>
            <person name="Millas R."/>
            <person name="McGilp L."/>
            <person name="Shao M."/>
            <person name="Duquette J."/>
            <person name="Hirsch C.N."/>
            <person name="Kimball J."/>
        </authorList>
    </citation>
    <scope>NUCLEOTIDE SEQUENCE</scope>
    <source>
        <tissue evidence="12">Fresh leaf tissue</tissue>
    </source>
</reference>
<dbReference type="Pfam" id="PF10502">
    <property type="entry name" value="Peptidase_S26"/>
    <property type="match status" value="1"/>
</dbReference>
<keyword evidence="6" id="KW-0999">Mitochondrion inner membrane</keyword>
<evidence type="ECO:0000256" key="7">
    <source>
        <dbReference type="ARBA" id="ARBA00022801"/>
    </source>
</evidence>
<dbReference type="InterPro" id="IPR000223">
    <property type="entry name" value="Pept_S26A_signal_pept_1"/>
</dbReference>
<dbReference type="NCBIfam" id="TIGR02227">
    <property type="entry name" value="sigpep_I_bact"/>
    <property type="match status" value="1"/>
</dbReference>
<dbReference type="OrthoDB" id="9996127at2759"/>
<evidence type="ECO:0000256" key="5">
    <source>
        <dbReference type="ARBA" id="ARBA00022692"/>
    </source>
</evidence>
<gene>
    <name evidence="12" type="ORF">GUJ93_ZPchr0004g38359</name>
</gene>
<evidence type="ECO:0000256" key="2">
    <source>
        <dbReference type="ARBA" id="ARBA00007066"/>
    </source>
</evidence>
<dbReference type="FunFam" id="2.10.109.10:FF:000005">
    <property type="entry name" value="Mitochondrial inner membrane protease subunit"/>
    <property type="match status" value="1"/>
</dbReference>
<evidence type="ECO:0000256" key="1">
    <source>
        <dbReference type="ARBA" id="ARBA00004434"/>
    </source>
</evidence>
<evidence type="ECO:0000313" key="12">
    <source>
        <dbReference type="EMBL" id="KAG8064107.1"/>
    </source>
</evidence>
<accession>A0A8J5SA29</accession>
<name>A0A8J5SA29_ZIZPA</name>
<comment type="subcellular location">
    <subcellularLocation>
        <location evidence="1">Mitochondrion inner membrane</location>
        <topology evidence="1">Single-pass membrane protein</topology>
    </subcellularLocation>
</comment>
<keyword evidence="5" id="KW-0812">Transmembrane</keyword>
<keyword evidence="7" id="KW-0378">Hydrolase</keyword>
<proteinExistence type="inferred from homology"/>
<keyword evidence="9" id="KW-0496">Mitochondrion</keyword>
<evidence type="ECO:0000256" key="4">
    <source>
        <dbReference type="ARBA" id="ARBA00022670"/>
    </source>
</evidence>
<organism evidence="12 13">
    <name type="scientific">Zizania palustris</name>
    <name type="common">Northern wild rice</name>
    <dbReference type="NCBI Taxonomy" id="103762"/>
    <lineage>
        <taxon>Eukaryota</taxon>
        <taxon>Viridiplantae</taxon>
        <taxon>Streptophyta</taxon>
        <taxon>Embryophyta</taxon>
        <taxon>Tracheophyta</taxon>
        <taxon>Spermatophyta</taxon>
        <taxon>Magnoliopsida</taxon>
        <taxon>Liliopsida</taxon>
        <taxon>Poales</taxon>
        <taxon>Poaceae</taxon>
        <taxon>BOP clade</taxon>
        <taxon>Oryzoideae</taxon>
        <taxon>Oryzeae</taxon>
        <taxon>Zizaniinae</taxon>
        <taxon>Zizania</taxon>
    </lineage>
</organism>
<comment type="caution">
    <text evidence="12">The sequence shown here is derived from an EMBL/GenBank/DDBJ whole genome shotgun (WGS) entry which is preliminary data.</text>
</comment>
<keyword evidence="13" id="KW-1185">Reference proteome</keyword>
<dbReference type="PANTHER" id="PTHR46041:SF1">
    <property type="entry name" value="MITOCHONDRIAL INNER MEMBRANE PROTEASE SUBUNIT 2"/>
    <property type="match status" value="1"/>
</dbReference>
<evidence type="ECO:0000256" key="3">
    <source>
        <dbReference type="ARBA" id="ARBA00013650"/>
    </source>
</evidence>
<keyword evidence="4" id="KW-0645">Protease</keyword>
<protein>
    <recommendedName>
        <fullName evidence="3">Mitochondrial inner membrane protease subunit 2</fullName>
    </recommendedName>
</protein>
<keyword evidence="8" id="KW-1133">Transmembrane helix</keyword>
<comment type="similarity">
    <text evidence="2">Belongs to the peptidase S26 family. IMP2 subfamily.</text>
</comment>
<dbReference type="AlphaFoldDB" id="A0A8J5SA29"/>
<dbReference type="InterPro" id="IPR019533">
    <property type="entry name" value="Peptidase_S26"/>
</dbReference>
<evidence type="ECO:0000259" key="11">
    <source>
        <dbReference type="Pfam" id="PF10502"/>
    </source>
</evidence>
<dbReference type="CDD" id="cd06530">
    <property type="entry name" value="S26_SPase_I"/>
    <property type="match status" value="1"/>
</dbReference>
<evidence type="ECO:0000256" key="9">
    <source>
        <dbReference type="ARBA" id="ARBA00023128"/>
    </source>
</evidence>
<dbReference type="InterPro" id="IPR037730">
    <property type="entry name" value="IMP2"/>
</dbReference>
<evidence type="ECO:0000256" key="10">
    <source>
        <dbReference type="ARBA" id="ARBA00023136"/>
    </source>
</evidence>
<evidence type="ECO:0000313" key="13">
    <source>
        <dbReference type="Proteomes" id="UP000729402"/>
    </source>
</evidence>